<dbReference type="EMBL" id="JAINVV010000005">
    <property type="protein sequence ID" value="MBY8823259.1"/>
    <property type="molecule type" value="Genomic_DNA"/>
</dbReference>
<dbReference type="Gene3D" id="3.40.710.10">
    <property type="entry name" value="DD-peptidase/beta-lactamase superfamily"/>
    <property type="match status" value="1"/>
</dbReference>
<evidence type="ECO:0000259" key="6">
    <source>
        <dbReference type="Pfam" id="PF03717"/>
    </source>
</evidence>
<dbReference type="Gene3D" id="3.90.1310.10">
    <property type="entry name" value="Penicillin-binding protein 2a (Domain 2)"/>
    <property type="match status" value="1"/>
</dbReference>
<protein>
    <recommendedName>
        <fullName evidence="9">Penicillin-binding protein transpeptidase domain-containing protein</fullName>
    </recommendedName>
</protein>
<dbReference type="PANTHER" id="PTHR30627:SF1">
    <property type="entry name" value="PEPTIDOGLYCAN D,D-TRANSPEPTIDASE FTSI"/>
    <property type="match status" value="1"/>
</dbReference>
<dbReference type="SUPFAM" id="SSF56519">
    <property type="entry name" value="Penicillin binding protein dimerisation domain"/>
    <property type="match status" value="1"/>
</dbReference>
<dbReference type="Gene3D" id="3.30.450.330">
    <property type="match status" value="1"/>
</dbReference>
<name>A0ABS7PTF1_9SPHN</name>
<dbReference type="InterPro" id="IPR036138">
    <property type="entry name" value="PBP_dimer_sf"/>
</dbReference>
<dbReference type="Pfam" id="PF00905">
    <property type="entry name" value="Transpeptidase"/>
    <property type="match status" value="1"/>
</dbReference>
<keyword evidence="4" id="KW-1133">Transmembrane helix</keyword>
<evidence type="ECO:0000313" key="8">
    <source>
        <dbReference type="Proteomes" id="UP000706039"/>
    </source>
</evidence>
<keyword evidence="4" id="KW-0812">Transmembrane</keyword>
<feature type="domain" description="Penicillin-binding protein dimerisation" evidence="6">
    <location>
        <begin position="903"/>
        <end position="1006"/>
    </location>
</feature>
<reference evidence="7 8" key="1">
    <citation type="submission" date="2021-08" db="EMBL/GenBank/DDBJ databases">
        <authorList>
            <person name="Tuo L."/>
        </authorList>
    </citation>
    <scope>NUCLEOTIDE SEQUENCE [LARGE SCALE GENOMIC DNA]</scope>
    <source>
        <strain evidence="7 8">JCM 31229</strain>
    </source>
</reference>
<feature type="transmembrane region" description="Helical" evidence="4">
    <location>
        <begin position="864"/>
        <end position="884"/>
    </location>
</feature>
<evidence type="ECO:0000256" key="3">
    <source>
        <dbReference type="ARBA" id="ARBA00023136"/>
    </source>
</evidence>
<proteinExistence type="predicted"/>
<evidence type="ECO:0008006" key="9">
    <source>
        <dbReference type="Google" id="ProtNLM"/>
    </source>
</evidence>
<feature type="transmembrane region" description="Helical" evidence="4">
    <location>
        <begin position="370"/>
        <end position="389"/>
    </location>
</feature>
<organism evidence="7 8">
    <name type="scientific">Sphingomonas colocasiae</name>
    <dbReference type="NCBI Taxonomy" id="1848973"/>
    <lineage>
        <taxon>Bacteria</taxon>
        <taxon>Pseudomonadati</taxon>
        <taxon>Pseudomonadota</taxon>
        <taxon>Alphaproteobacteria</taxon>
        <taxon>Sphingomonadales</taxon>
        <taxon>Sphingomonadaceae</taxon>
        <taxon>Sphingomonas</taxon>
    </lineage>
</organism>
<evidence type="ECO:0000256" key="4">
    <source>
        <dbReference type="SAM" id="Phobius"/>
    </source>
</evidence>
<keyword evidence="2" id="KW-0378">Hydrolase</keyword>
<gene>
    <name evidence="7" type="ORF">K7G82_13215</name>
</gene>
<feature type="transmembrane region" description="Helical" evidence="4">
    <location>
        <begin position="771"/>
        <end position="796"/>
    </location>
</feature>
<keyword evidence="2" id="KW-0645">Protease</keyword>
<dbReference type="InterPro" id="IPR012338">
    <property type="entry name" value="Beta-lactam/transpept-like"/>
</dbReference>
<comment type="subcellular location">
    <subcellularLocation>
        <location evidence="1">Membrane</location>
    </subcellularLocation>
</comment>
<dbReference type="RefSeq" id="WP_222990376.1">
    <property type="nucleotide sequence ID" value="NZ_JAINVV010000005.1"/>
</dbReference>
<evidence type="ECO:0000256" key="1">
    <source>
        <dbReference type="ARBA" id="ARBA00004370"/>
    </source>
</evidence>
<dbReference type="InterPro" id="IPR050515">
    <property type="entry name" value="Beta-lactam/transpept"/>
</dbReference>
<dbReference type="InterPro" id="IPR005311">
    <property type="entry name" value="PBP_dimer"/>
</dbReference>
<sequence>MTVAAGQAGTDHPGTGEATIDLARLRAAIGGERFADVILVEPIRTRLMMLVSRLAGDGAITADRLRRHVRPILAALATSQDRFEQALEHDIAALARAAPARRTADATGSPERPTRFGSLSLANRLWLGMGVLVLLAMVPYALEALLQPPRPSTVVRPADDMPAPTPIALPQSGGGETLDTRETEALFSLATRGARSANEAARGGPDTLWLAQAAANAGWSPDAPLPLHDATIVERILEAGLGGSPRNDAARTAAAQLAGQVAERAANAPSQLLWRQIQQAERNAGAQRASLTRLVFARNATAPWTLAELGAATRAITGRRTTLGQASDASIARAWAIGGHDLKQPLALVDPPWLPERSGAAALVQDSTRWVIGTIALLIAALLIAIRLYRFPLALGQVSADRAAPRLPLAGPGDTDPGIDRAWAARWRAALSQPVPGEPALDIEASVLATAARGGFASIRHRPRRGFARFTVAIERISRRDALASFWLRLLASLREAGLAIRVVTFGRSLDRATPHGASTGPLDDPPPGGWLLVFGNASAAASRTVSRWRAANGSVAILAPDDAAQAHAPTPAADLGETVTALARAAPAPATAAILFDPDINWLDESPPGEQDWMRLRAVLRLHLGDGGFRWLAATATLPLIDEPLAWRIAHALALPSGQTASADHATARALFALPWLRAGWFPDWLRDRLVLDLEPADRERLRQLVIEGLERAPAHDGEEDATALTQAGGITTPAADLVLARLVIGGRDRRTLRASDVPARLRRWLVPSLATRLTAPSTLGALAIAGLCVAGAIWLAPARLETLDEGWFETIGRIAAAAMTTAMAAGMATLLFRIYRGALRATPPRQGIDQERRTIERRLIEGIALATIFMLAISFRLMVLAFEPADRGQVTPALKAIDTVIVDRNGETLVESGTRWELGVRPRRLINDPARLTVALARIFPERTAADIEAILRGNRTFAYLGRKLTDDQRKAVLDLGEPGLELIRAQQRVYPQAGLAAAFLGTMNIDGVGSSGIQSVLGSPRVPLTPRVATSLDIRVQRVLEAELLATIQAHGARSGQGLVIDARSGEVLAMATLPGFDPNDMATYRPDLGRNAPIQDLVQFGNLWGPVTTAAALDAGTASPAQDYDIRSPMTIGEFVIRDAFPTNGSRNLAEIALLGSNVGGMRIAETMRMDDYRAAIARFGLAERPTIELPGAASPLVPRTWSRPTLASVVTGYGYAGSLLQMTNTYRGLIMGMAASPTVMKQATGSRPEGPRMLRDGTAQTMRRLFRVNVTDGPGRKADIRGLALGGFGGSVEPLTRIDGGRPAISSFIGAFPMYAPRYLIAVAITDPKGNAASFGYATSAWVAAPLVGRVAARSAPLLGVVPDESNDVDISGIRPLLRIR</sequence>
<comment type="caution">
    <text evidence="7">The sequence shown here is derived from an EMBL/GenBank/DDBJ whole genome shotgun (WGS) entry which is preliminary data.</text>
</comment>
<feature type="domain" description="Penicillin-binding protein transpeptidase" evidence="5">
    <location>
        <begin position="1062"/>
        <end position="1344"/>
    </location>
</feature>
<keyword evidence="8" id="KW-1185">Reference proteome</keyword>
<feature type="transmembrane region" description="Helical" evidence="4">
    <location>
        <begin position="816"/>
        <end position="837"/>
    </location>
</feature>
<dbReference type="PANTHER" id="PTHR30627">
    <property type="entry name" value="PEPTIDOGLYCAN D,D-TRANSPEPTIDASE"/>
    <property type="match status" value="1"/>
</dbReference>
<dbReference type="Pfam" id="PF03717">
    <property type="entry name" value="PBP_dimer"/>
    <property type="match status" value="1"/>
</dbReference>
<dbReference type="Proteomes" id="UP000706039">
    <property type="component" value="Unassembled WGS sequence"/>
</dbReference>
<dbReference type="InterPro" id="IPR001460">
    <property type="entry name" value="PCN-bd_Tpept"/>
</dbReference>
<keyword evidence="3 4" id="KW-0472">Membrane</keyword>
<accession>A0ABS7PTF1</accession>
<evidence type="ECO:0000259" key="5">
    <source>
        <dbReference type="Pfam" id="PF00905"/>
    </source>
</evidence>
<evidence type="ECO:0000256" key="2">
    <source>
        <dbReference type="ARBA" id="ARBA00022645"/>
    </source>
</evidence>
<dbReference type="SUPFAM" id="SSF56601">
    <property type="entry name" value="beta-lactamase/transpeptidase-like"/>
    <property type="match status" value="1"/>
</dbReference>
<evidence type="ECO:0000313" key="7">
    <source>
        <dbReference type="EMBL" id="MBY8823259.1"/>
    </source>
</evidence>
<keyword evidence="2" id="KW-0121">Carboxypeptidase</keyword>